<feature type="domain" description="SLH" evidence="4">
    <location>
        <begin position="659"/>
        <end position="721"/>
    </location>
</feature>
<reference evidence="5 6" key="1">
    <citation type="submission" date="2019-07" db="EMBL/GenBank/DDBJ databases">
        <title>Genomic analysis of Lentibacillus sp. NKC851-2.</title>
        <authorList>
            <person name="Oh Y.J."/>
        </authorList>
    </citation>
    <scope>NUCLEOTIDE SEQUENCE [LARGE SCALE GENOMIC DNA]</scope>
    <source>
        <strain evidence="5 6">NKC851-2</strain>
    </source>
</reference>
<dbReference type="InterPro" id="IPR001119">
    <property type="entry name" value="SLH_dom"/>
</dbReference>
<dbReference type="Proteomes" id="UP000319280">
    <property type="component" value="Unassembled WGS sequence"/>
</dbReference>
<dbReference type="PROSITE" id="PS51272">
    <property type="entry name" value="SLH"/>
    <property type="match status" value="2"/>
</dbReference>
<dbReference type="InterPro" id="IPR014239">
    <property type="entry name" value="YpeB_PepSY1-2"/>
</dbReference>
<gene>
    <name evidence="5" type="ORF">FH966_02350</name>
</gene>
<evidence type="ECO:0000256" key="3">
    <source>
        <dbReference type="SAM" id="SignalP"/>
    </source>
</evidence>
<comment type="caution">
    <text evidence="5">The sequence shown here is derived from an EMBL/GenBank/DDBJ whole genome shotgun (WGS) entry which is preliminary data.</text>
</comment>
<feature type="chain" id="PRO_5021819686" description="SLH domain-containing protein" evidence="3">
    <location>
        <begin position="42"/>
        <end position="789"/>
    </location>
</feature>
<dbReference type="Pfam" id="PF14620">
    <property type="entry name" value="YPEB_PepSY1-2"/>
    <property type="match status" value="1"/>
</dbReference>
<dbReference type="GO" id="GO:0009847">
    <property type="term" value="P:spore germination"/>
    <property type="evidence" value="ECO:0007669"/>
    <property type="project" value="InterPro"/>
</dbReference>
<protein>
    <recommendedName>
        <fullName evidence="4">SLH domain-containing protein</fullName>
    </recommendedName>
</protein>
<feature type="compositionally biased region" description="Basic and acidic residues" evidence="2">
    <location>
        <begin position="320"/>
        <end position="329"/>
    </location>
</feature>
<evidence type="ECO:0000256" key="2">
    <source>
        <dbReference type="SAM" id="MobiDB-lite"/>
    </source>
</evidence>
<organism evidence="5 6">
    <name type="scientific">Lentibacillus cibarius</name>
    <dbReference type="NCBI Taxonomy" id="2583219"/>
    <lineage>
        <taxon>Bacteria</taxon>
        <taxon>Bacillati</taxon>
        <taxon>Bacillota</taxon>
        <taxon>Bacilli</taxon>
        <taxon>Bacillales</taxon>
        <taxon>Bacillaceae</taxon>
        <taxon>Lentibacillus</taxon>
    </lineage>
</organism>
<keyword evidence="1 3" id="KW-0732">Signal</keyword>
<dbReference type="AlphaFoldDB" id="A0A549YFK0"/>
<evidence type="ECO:0000259" key="4">
    <source>
        <dbReference type="PROSITE" id="PS51272"/>
    </source>
</evidence>
<keyword evidence="6" id="KW-1185">Reference proteome</keyword>
<dbReference type="Pfam" id="PF00395">
    <property type="entry name" value="SLH"/>
    <property type="match status" value="2"/>
</dbReference>
<feature type="region of interest" description="Disordered" evidence="2">
    <location>
        <begin position="318"/>
        <end position="343"/>
    </location>
</feature>
<dbReference type="EMBL" id="VJMZ01000001">
    <property type="protein sequence ID" value="TRM10656.1"/>
    <property type="molecule type" value="Genomic_DNA"/>
</dbReference>
<name>A0A549YFK0_9BACI</name>
<accession>A0A549YFK0</accession>
<evidence type="ECO:0000313" key="6">
    <source>
        <dbReference type="Proteomes" id="UP000319280"/>
    </source>
</evidence>
<proteinExistence type="predicted"/>
<feature type="domain" description="SLH" evidence="4">
    <location>
        <begin position="724"/>
        <end position="787"/>
    </location>
</feature>
<evidence type="ECO:0000256" key="1">
    <source>
        <dbReference type="ARBA" id="ARBA00022729"/>
    </source>
</evidence>
<evidence type="ECO:0000313" key="5">
    <source>
        <dbReference type="EMBL" id="TRM10656.1"/>
    </source>
</evidence>
<feature type="signal peptide" evidence="3">
    <location>
        <begin position="1"/>
        <end position="41"/>
    </location>
</feature>
<sequence length="789" mass="87608">MANVKNFANFLGGKDLKFNRLGVTPLAASLLIAGMPLAAGAATPAEQAEQSPAGQYHINSTQVVEVSDADKEVDVKKLIDRLQAVAPGQFDVIGEDDVRVRTSYRYPEGQDEKIVQYRVSINKEVDGERMHASASFAGDDLHLEHFNYRTPHEKEALFPAKVSKDEAQSKASSVVDQLTDDATYHQTDSISRLMPTNQSLTEPIEYRFQYERLEQDIPVAGDTVMITILGNGEISSVHKGMNPSKDVSYEDPKQTFDQEKALKRIKDNIQLGLHYVVDSRSEGAKAQLMYNFNPAITGIHATDGKFSVNGEFVEDIPEADDLKPLKDEPADVESEPISKDEAKERAEKLLQNDDDDTKLRIESVRERQNRNGQTVYSVNYSYQTGSSTFGSSVSINKANGEVVRFHDIYQLRMNDGEDVEKNLSSEEALDQAVEAIKEYAPSKLNQYAEPVVKPEDVSSDGAYSFQFPRVHDGIRVIGDDVHVSISAEDGKVIMFNADTKAVKEWPSKEDAVDKKQAREDFLKDLGVSLVYMSPQALKANPVNPVPYNVSSGDGEYKLIYQPDLGHDTQTYDAIKGKWIDDPRLPNRQEGSDIEVSHPWAEDELNFMIKAGIIQMDDPESVKPDAPLSKGKALNVLVRSLTQMPNVTMPGPGGPSGEQQEQTFDNIAPGDDLYQIVERAADRGIINTQQDTFPVDEKLTRQELAAWYIRTLGLDAAAKHGDLYKLDFADANAIDDDYKGYVALSQALGLLQGDESNNFQPKDNTTLAELAVSNTQLVKRLFDNDIRPQY</sequence>